<feature type="transmembrane region" description="Helical" evidence="7">
    <location>
        <begin position="493"/>
        <end position="514"/>
    </location>
</feature>
<keyword evidence="4 7" id="KW-1133">Transmembrane helix</keyword>
<evidence type="ECO:0000313" key="11">
    <source>
        <dbReference type="Proteomes" id="UP000199065"/>
    </source>
</evidence>
<dbReference type="GO" id="GO:0022857">
    <property type="term" value="F:transmembrane transporter activity"/>
    <property type="evidence" value="ECO:0007669"/>
    <property type="project" value="TreeGrafter"/>
</dbReference>
<feature type="domain" description="ABC3 transporter permease C-terminal" evidence="8">
    <location>
        <begin position="737"/>
        <end position="853"/>
    </location>
</feature>
<dbReference type="AlphaFoldDB" id="A0A1I2Q7K7"/>
<protein>
    <submittedName>
        <fullName evidence="10">Putative ABC transport system permease protein</fullName>
    </submittedName>
</protein>
<dbReference type="GO" id="GO:0005886">
    <property type="term" value="C:plasma membrane"/>
    <property type="evidence" value="ECO:0007669"/>
    <property type="project" value="UniProtKB-SubCell"/>
</dbReference>
<feature type="transmembrane region" description="Helical" evidence="7">
    <location>
        <begin position="362"/>
        <end position="381"/>
    </location>
</feature>
<accession>A0A1I2Q7K7</accession>
<feature type="transmembrane region" description="Helical" evidence="7">
    <location>
        <begin position="785"/>
        <end position="806"/>
    </location>
</feature>
<evidence type="ECO:0000256" key="6">
    <source>
        <dbReference type="ARBA" id="ARBA00038076"/>
    </source>
</evidence>
<dbReference type="EMBL" id="FOPJ01000002">
    <property type="protein sequence ID" value="SFG24465.1"/>
    <property type="molecule type" value="Genomic_DNA"/>
</dbReference>
<comment type="subcellular location">
    <subcellularLocation>
        <location evidence="1">Cell membrane</location>
        <topology evidence="1">Multi-pass membrane protein</topology>
    </subcellularLocation>
</comment>
<feature type="transmembrane region" description="Helical" evidence="7">
    <location>
        <begin position="315"/>
        <end position="342"/>
    </location>
</feature>
<feature type="domain" description="MacB-like periplasmic core" evidence="9">
    <location>
        <begin position="492"/>
        <end position="703"/>
    </location>
</feature>
<dbReference type="Pfam" id="PF02687">
    <property type="entry name" value="FtsX"/>
    <property type="match status" value="2"/>
</dbReference>
<dbReference type="Pfam" id="PF12704">
    <property type="entry name" value="MacB_PCD"/>
    <property type="match status" value="2"/>
</dbReference>
<evidence type="ECO:0000256" key="5">
    <source>
        <dbReference type="ARBA" id="ARBA00023136"/>
    </source>
</evidence>
<dbReference type="Proteomes" id="UP000199065">
    <property type="component" value="Unassembled WGS sequence"/>
</dbReference>
<proteinExistence type="inferred from homology"/>
<dbReference type="InterPro" id="IPR050250">
    <property type="entry name" value="Macrolide_Exporter_MacB"/>
</dbReference>
<dbReference type="PANTHER" id="PTHR30572">
    <property type="entry name" value="MEMBRANE COMPONENT OF TRANSPORTER-RELATED"/>
    <property type="match status" value="1"/>
</dbReference>
<feature type="domain" description="MacB-like periplasmic core" evidence="9">
    <location>
        <begin position="23"/>
        <end position="234"/>
    </location>
</feature>
<feature type="transmembrane region" description="Helical" evidence="7">
    <location>
        <begin position="408"/>
        <end position="426"/>
    </location>
</feature>
<evidence type="ECO:0000256" key="4">
    <source>
        <dbReference type="ARBA" id="ARBA00022989"/>
    </source>
</evidence>
<feature type="transmembrane region" description="Helical" evidence="7">
    <location>
        <begin position="264"/>
        <end position="290"/>
    </location>
</feature>
<name>A0A1I2Q7K7_9CORY</name>
<feature type="transmembrane region" description="Helical" evidence="7">
    <location>
        <begin position="20"/>
        <end position="42"/>
    </location>
</feature>
<keyword evidence="3 7" id="KW-0812">Transmembrane</keyword>
<gene>
    <name evidence="10" type="ORF">SAMN05660282_00322</name>
</gene>
<dbReference type="OrthoDB" id="9780560at2"/>
<evidence type="ECO:0000313" key="10">
    <source>
        <dbReference type="EMBL" id="SFG24465.1"/>
    </source>
</evidence>
<reference evidence="10 11" key="1">
    <citation type="submission" date="2016-10" db="EMBL/GenBank/DDBJ databases">
        <authorList>
            <person name="de Groot N.N."/>
        </authorList>
    </citation>
    <scope>NUCLEOTIDE SEQUENCE [LARGE SCALE GENOMIC DNA]</scope>
    <source>
        <strain>J11</strain>
        <strain evidence="11">PG 39</strain>
    </source>
</reference>
<evidence type="ECO:0000256" key="2">
    <source>
        <dbReference type="ARBA" id="ARBA00022475"/>
    </source>
</evidence>
<feature type="transmembrane region" description="Helical" evidence="7">
    <location>
        <begin position="733"/>
        <end position="758"/>
    </location>
</feature>
<sequence>MSSGSTMRKVSARNVAAHKLRLALTVLAVVLGTAFISGAFMFTASLQNTFQEAVSTQYDGVDAVVTADTQKGSTTINPEMQQELRDNPKVAALNVSASTNVVLGNDKGEAIQTGSASSRLTPWYGGDDAVTGDKHVVEGKTPKGADEVVVNKKAATNLGLSVGQKLTVVDPKERHERTISGIYEIKGVDKGDVLLAMDEQAYVDEYTINGNLPGVTIRAAEGTSSDELVEALQEKYPTYEISTGQALAEKISEELSKALSFVKYFLVAFGLIALLVGSFIIANTFAMIVAQRTREFALLRALGASRSQITRSVMLEAIIVGIIGSAVGVLAGMGLVKVIHLVMEHKEYLEPGASLGLTPQSVLVPMALGLVVTLFSAWLPARRAGVIEPVEAMRQSEQTAAGSLKGRTIAGTVVLLIGVACAALAVVQKEWETDPRSILVGVATVAVIFGFFLAGPAFSLPIVPTIGRILGLPFGAVGKLAATNSYRNPRRTAATAFALTLGVALVAAFSVLGASMKASMADLVDDSLRADYVLSGTSSGEFPLPTEAAEKVKDVEGVANTTELYYAPVYVANMGSTSAEADGKGFSIIVDGDLSNYAEVPLIDGRMPDADHPGFLASEKLAKEMDWKVGEKYPLTSALVREPTHEVELLGTYEASASLFGKLVISKNAVSDVVNENILAINSVGVNAKSDTDKEKLRQDLEETTKSYLVVQVKDAKQILDESTQIVTKLLGILYGLLALAVIIAVLGIVNTLTLNVIERRQEIGMLRAVGTHRKQIRRMITLEAVQIAIFGALMGVVIGVSLGWAFLRVLSGQGLDSFAIDYQTIIWMLIGSGVVGAIAAIWPAHRAAKTPPLDAIAD</sequence>
<feature type="transmembrane region" description="Helical" evidence="7">
    <location>
        <begin position="826"/>
        <end position="845"/>
    </location>
</feature>
<dbReference type="PANTHER" id="PTHR30572:SF4">
    <property type="entry name" value="ABC TRANSPORTER PERMEASE YTRF"/>
    <property type="match status" value="1"/>
</dbReference>
<evidence type="ECO:0000256" key="1">
    <source>
        <dbReference type="ARBA" id="ARBA00004651"/>
    </source>
</evidence>
<dbReference type="STRING" id="185761.SAMN05660282_00322"/>
<dbReference type="InterPro" id="IPR003838">
    <property type="entry name" value="ABC3_permease_C"/>
</dbReference>
<organism evidence="10 11">
    <name type="scientific">Corynebacterium spheniscorum</name>
    <dbReference type="NCBI Taxonomy" id="185761"/>
    <lineage>
        <taxon>Bacteria</taxon>
        <taxon>Bacillati</taxon>
        <taxon>Actinomycetota</taxon>
        <taxon>Actinomycetes</taxon>
        <taxon>Mycobacteriales</taxon>
        <taxon>Corynebacteriaceae</taxon>
        <taxon>Corynebacterium</taxon>
    </lineage>
</organism>
<keyword evidence="5 7" id="KW-0472">Membrane</keyword>
<evidence type="ECO:0000256" key="7">
    <source>
        <dbReference type="SAM" id="Phobius"/>
    </source>
</evidence>
<evidence type="ECO:0000259" key="8">
    <source>
        <dbReference type="Pfam" id="PF02687"/>
    </source>
</evidence>
<feature type="domain" description="ABC3 transporter permease C-terminal" evidence="8">
    <location>
        <begin position="268"/>
        <end position="385"/>
    </location>
</feature>
<comment type="similarity">
    <text evidence="6">Belongs to the ABC-4 integral membrane protein family.</text>
</comment>
<keyword evidence="2" id="KW-1003">Cell membrane</keyword>
<evidence type="ECO:0000256" key="3">
    <source>
        <dbReference type="ARBA" id="ARBA00022692"/>
    </source>
</evidence>
<keyword evidence="11" id="KW-1185">Reference proteome</keyword>
<dbReference type="InterPro" id="IPR025857">
    <property type="entry name" value="MacB_PCD"/>
</dbReference>
<evidence type="ECO:0000259" key="9">
    <source>
        <dbReference type="Pfam" id="PF12704"/>
    </source>
</evidence>
<feature type="transmembrane region" description="Helical" evidence="7">
    <location>
        <begin position="438"/>
        <end position="463"/>
    </location>
</feature>